<keyword evidence="2" id="KW-1185">Reference proteome</keyword>
<comment type="caution">
    <text evidence="1">The sequence shown here is derived from an EMBL/GenBank/DDBJ whole genome shotgun (WGS) entry which is preliminary data.</text>
</comment>
<gene>
    <name evidence="1" type="ORF">SCF082_LOCUS6231</name>
</gene>
<evidence type="ECO:0000313" key="1">
    <source>
        <dbReference type="EMBL" id="CAK8999831.1"/>
    </source>
</evidence>
<sequence>MVSSLRPKARGRGVNRQADQPFAARQRARTELVEVNLQRSEKKSIAKVARRAAGTFGNQRVCNASAAGALRGVACYRLTVGYAACAAALGAAAAAAAAAGLEDAGEVAAAAMLALQEVLGSAHAA</sequence>
<evidence type="ECO:0000313" key="2">
    <source>
        <dbReference type="Proteomes" id="UP001642464"/>
    </source>
</evidence>
<proteinExistence type="predicted"/>
<organism evidence="1 2">
    <name type="scientific">Durusdinium trenchii</name>
    <dbReference type="NCBI Taxonomy" id="1381693"/>
    <lineage>
        <taxon>Eukaryota</taxon>
        <taxon>Sar</taxon>
        <taxon>Alveolata</taxon>
        <taxon>Dinophyceae</taxon>
        <taxon>Suessiales</taxon>
        <taxon>Symbiodiniaceae</taxon>
        <taxon>Durusdinium</taxon>
    </lineage>
</organism>
<dbReference type="EMBL" id="CAXAMM010003414">
    <property type="protein sequence ID" value="CAK8999831.1"/>
    <property type="molecule type" value="Genomic_DNA"/>
</dbReference>
<dbReference type="Proteomes" id="UP001642464">
    <property type="component" value="Unassembled WGS sequence"/>
</dbReference>
<accession>A0ABP0ID53</accession>
<protein>
    <submittedName>
        <fullName evidence="1">Uncharacterized protein</fullName>
    </submittedName>
</protein>
<reference evidence="1 2" key="1">
    <citation type="submission" date="2024-02" db="EMBL/GenBank/DDBJ databases">
        <authorList>
            <person name="Chen Y."/>
            <person name="Shah S."/>
            <person name="Dougan E. K."/>
            <person name="Thang M."/>
            <person name="Chan C."/>
        </authorList>
    </citation>
    <scope>NUCLEOTIDE SEQUENCE [LARGE SCALE GENOMIC DNA]</scope>
</reference>
<name>A0ABP0ID53_9DINO</name>